<dbReference type="GO" id="GO:0008757">
    <property type="term" value="F:S-adenosylmethionine-dependent methyltransferase activity"/>
    <property type="evidence" value="ECO:0007669"/>
    <property type="project" value="InterPro"/>
</dbReference>
<dbReference type="EMBL" id="NFIJ01000013">
    <property type="protein sequence ID" value="OUO04415.1"/>
    <property type="molecule type" value="Genomic_DNA"/>
</dbReference>
<dbReference type="Pfam" id="PF08241">
    <property type="entry name" value="Methyltransf_11"/>
    <property type="match status" value="1"/>
</dbReference>
<gene>
    <name evidence="2" type="ORF">B5F96_12300</name>
</gene>
<dbReference type="InterPro" id="IPR013216">
    <property type="entry name" value="Methyltransf_11"/>
</dbReference>
<name>A0A9Q5SQX8_9BACT</name>
<reference evidence="3" key="1">
    <citation type="submission" date="2017-04" db="EMBL/GenBank/DDBJ databases">
        <title>Function of individual gut microbiota members based on whole genome sequencing of pure cultures obtained from chicken caecum.</title>
        <authorList>
            <person name="Medvecky M."/>
            <person name="Cejkova D."/>
            <person name="Polansky O."/>
            <person name="Karasova D."/>
            <person name="Kubasova T."/>
            <person name="Cizek A."/>
            <person name="Rychlik I."/>
        </authorList>
    </citation>
    <scope>NUCLEOTIDE SEQUENCE [LARGE SCALE GENOMIC DNA]</scope>
    <source>
        <strain evidence="3">An42</strain>
    </source>
</reference>
<dbReference type="SUPFAM" id="SSF53335">
    <property type="entry name" value="S-adenosyl-L-methionine-dependent methyltransferases"/>
    <property type="match status" value="1"/>
</dbReference>
<dbReference type="Proteomes" id="UP000195975">
    <property type="component" value="Unassembled WGS sequence"/>
</dbReference>
<comment type="caution">
    <text evidence="2">The sequence shown here is derived from an EMBL/GenBank/DDBJ whole genome shotgun (WGS) entry which is preliminary data.</text>
</comment>
<dbReference type="RefSeq" id="WP_021861782.1">
    <property type="nucleotide sequence ID" value="NZ_CAJLBM010000043.1"/>
</dbReference>
<evidence type="ECO:0000313" key="2">
    <source>
        <dbReference type="EMBL" id="OUO04415.1"/>
    </source>
</evidence>
<proteinExistence type="predicted"/>
<accession>A0A9Q5SQX8</accession>
<dbReference type="CDD" id="cd02440">
    <property type="entry name" value="AdoMet_MTases"/>
    <property type="match status" value="1"/>
</dbReference>
<organism evidence="2 3">
    <name type="scientific">Parabacteroides johnsonii</name>
    <dbReference type="NCBI Taxonomy" id="387661"/>
    <lineage>
        <taxon>Bacteria</taxon>
        <taxon>Pseudomonadati</taxon>
        <taxon>Bacteroidota</taxon>
        <taxon>Bacteroidia</taxon>
        <taxon>Bacteroidales</taxon>
        <taxon>Tannerellaceae</taxon>
        <taxon>Parabacteroides</taxon>
    </lineage>
</organism>
<dbReference type="InterPro" id="IPR029063">
    <property type="entry name" value="SAM-dependent_MTases_sf"/>
</dbReference>
<feature type="domain" description="Methyltransferase type 11" evidence="1">
    <location>
        <begin position="56"/>
        <end position="141"/>
    </location>
</feature>
<sequence>MGKFRRIVSSLFRKPVSFNDKLRTEPISHKFGFDRGCPIDRYYINSFLKQNQDVITGSVLEIAESTYSKQFGHNISSYEILHYDDSNKNATIVGDLTKPETLPKERIDCFICTQTLNFIFDVPKAIEGSYKVLKQGGVLLCTVSGISQISRYDMDRWGDYWRFTDLSIRKLMESVFGEGHVEIVTFGNALAATAFLQGLAVDDLPDTFLLDKKDQDYQITIGIKATKC</sequence>
<evidence type="ECO:0000259" key="1">
    <source>
        <dbReference type="Pfam" id="PF08241"/>
    </source>
</evidence>
<evidence type="ECO:0000313" key="3">
    <source>
        <dbReference type="Proteomes" id="UP000195975"/>
    </source>
</evidence>
<dbReference type="AlphaFoldDB" id="A0A9Q5SQX8"/>
<dbReference type="Gene3D" id="3.40.50.150">
    <property type="entry name" value="Vaccinia Virus protein VP39"/>
    <property type="match status" value="1"/>
</dbReference>
<protein>
    <recommendedName>
        <fullName evidence="1">Methyltransferase type 11 domain-containing protein</fullName>
    </recommendedName>
</protein>